<feature type="compositionally biased region" description="Basic and acidic residues" evidence="1">
    <location>
        <begin position="13"/>
        <end position="27"/>
    </location>
</feature>
<feature type="compositionally biased region" description="Gly residues" evidence="1">
    <location>
        <begin position="84"/>
        <end position="93"/>
    </location>
</feature>
<proteinExistence type="predicted"/>
<feature type="compositionally biased region" description="Basic residues" evidence="1">
    <location>
        <begin position="28"/>
        <end position="40"/>
    </location>
</feature>
<feature type="non-terminal residue" evidence="2">
    <location>
        <position position="93"/>
    </location>
</feature>
<feature type="compositionally biased region" description="Basic residues" evidence="1">
    <location>
        <begin position="47"/>
        <end position="59"/>
    </location>
</feature>
<sequence length="93" mass="10289">GTQEGPRLQPQRPRLESAVPRREDLRRPGGHGRRDHRPPARHPLQAGHRRGHRQGRHPVRQGAGHRPVPRERSRALRVGAAGRHAGGGSYAAV</sequence>
<gene>
    <name evidence="2" type="ORF">AVDCRST_MAG69-1863</name>
</gene>
<protein>
    <submittedName>
        <fullName evidence="2">LSU ribosomal protein L27p</fullName>
    </submittedName>
</protein>
<accession>A0A6J4SK05</accession>
<feature type="region of interest" description="Disordered" evidence="1">
    <location>
        <begin position="1"/>
        <end position="93"/>
    </location>
</feature>
<organism evidence="2">
    <name type="scientific">uncultured Solirubrobacteraceae bacterium</name>
    <dbReference type="NCBI Taxonomy" id="1162706"/>
    <lineage>
        <taxon>Bacteria</taxon>
        <taxon>Bacillati</taxon>
        <taxon>Actinomycetota</taxon>
        <taxon>Thermoleophilia</taxon>
        <taxon>Solirubrobacterales</taxon>
        <taxon>Solirubrobacteraceae</taxon>
        <taxon>environmental samples</taxon>
    </lineage>
</organism>
<evidence type="ECO:0000313" key="2">
    <source>
        <dbReference type="EMBL" id="CAA9500559.1"/>
    </source>
</evidence>
<feature type="non-terminal residue" evidence="2">
    <location>
        <position position="1"/>
    </location>
</feature>
<dbReference type="AlphaFoldDB" id="A0A6J4SK05"/>
<keyword evidence="2" id="KW-0687">Ribonucleoprotein</keyword>
<name>A0A6J4SK05_9ACTN</name>
<dbReference type="GO" id="GO:0005840">
    <property type="term" value="C:ribosome"/>
    <property type="evidence" value="ECO:0007669"/>
    <property type="project" value="UniProtKB-KW"/>
</dbReference>
<keyword evidence="2" id="KW-0689">Ribosomal protein</keyword>
<dbReference type="EMBL" id="CADCVP010000199">
    <property type="protein sequence ID" value="CAA9500559.1"/>
    <property type="molecule type" value="Genomic_DNA"/>
</dbReference>
<reference evidence="2" key="1">
    <citation type="submission" date="2020-02" db="EMBL/GenBank/DDBJ databases">
        <authorList>
            <person name="Meier V. D."/>
        </authorList>
    </citation>
    <scope>NUCLEOTIDE SEQUENCE</scope>
    <source>
        <strain evidence="2">AVDCRST_MAG69</strain>
    </source>
</reference>
<evidence type="ECO:0000256" key="1">
    <source>
        <dbReference type="SAM" id="MobiDB-lite"/>
    </source>
</evidence>